<reference evidence="13" key="1">
    <citation type="journal article" date="2019" name="Int. J. Syst. Evol. Microbiol.">
        <title>The Global Catalogue of Microorganisms (GCM) 10K type strain sequencing project: providing services to taxonomists for standard genome sequencing and annotation.</title>
        <authorList>
            <consortium name="The Broad Institute Genomics Platform"/>
            <consortium name="The Broad Institute Genome Sequencing Center for Infectious Disease"/>
            <person name="Wu L."/>
            <person name="Ma J."/>
        </authorList>
    </citation>
    <scope>NUCLEOTIDE SEQUENCE [LARGE SCALE GENOMIC DNA]</scope>
    <source>
        <strain evidence="13">CCUG 58411</strain>
    </source>
</reference>
<evidence type="ECO:0000256" key="11">
    <source>
        <dbReference type="SAM" id="MobiDB-lite"/>
    </source>
</evidence>
<keyword evidence="2 10" id="KW-0813">Transport</keyword>
<keyword evidence="6 10" id="KW-0653">Protein transport</keyword>
<comment type="subunit">
    <text evidence="10">The Tat system comprises two distinct complexes: a TatABC complex, containing multiple copies of TatA, TatB and TatC subunits, and a separate TatA complex, containing only TatA subunits. Substrates initially bind to the TatABC complex, which probably triggers association of the separate TatA complex to form the active translocon.</text>
</comment>
<feature type="compositionally biased region" description="Low complexity" evidence="11">
    <location>
        <begin position="144"/>
        <end position="158"/>
    </location>
</feature>
<comment type="subcellular location">
    <subcellularLocation>
        <location evidence="10">Cell membrane</location>
        <topology evidence="10">Single-pass membrane protein</topology>
    </subcellularLocation>
    <subcellularLocation>
        <location evidence="1">Membrane</location>
        <topology evidence="1">Single-pass membrane protein</topology>
    </subcellularLocation>
</comment>
<evidence type="ECO:0000256" key="6">
    <source>
        <dbReference type="ARBA" id="ARBA00022927"/>
    </source>
</evidence>
<dbReference type="Proteomes" id="UP001597206">
    <property type="component" value="Unassembled WGS sequence"/>
</dbReference>
<dbReference type="PANTHER" id="PTHR33162:SF1">
    <property type="entry name" value="SEC-INDEPENDENT PROTEIN TRANSLOCASE PROTEIN TATA, CHLOROPLASTIC"/>
    <property type="match status" value="1"/>
</dbReference>
<evidence type="ECO:0000256" key="3">
    <source>
        <dbReference type="ARBA" id="ARBA00022475"/>
    </source>
</evidence>
<dbReference type="HAMAP" id="MF_00237">
    <property type="entry name" value="TatB"/>
    <property type="match status" value="1"/>
</dbReference>
<dbReference type="InterPro" id="IPR003369">
    <property type="entry name" value="TatA/B/E"/>
</dbReference>
<evidence type="ECO:0000256" key="2">
    <source>
        <dbReference type="ARBA" id="ARBA00022448"/>
    </source>
</evidence>
<keyword evidence="3 10" id="KW-1003">Cell membrane</keyword>
<keyword evidence="13" id="KW-1185">Reference proteome</keyword>
<evidence type="ECO:0000256" key="4">
    <source>
        <dbReference type="ARBA" id="ARBA00022519"/>
    </source>
</evidence>
<name>A0ABW3P9X6_9PROT</name>
<proteinExistence type="inferred from homology"/>
<comment type="caution">
    <text evidence="12">The sequence shown here is derived from an EMBL/GenBank/DDBJ whole genome shotgun (WGS) entry which is preliminary data.</text>
</comment>
<dbReference type="Gene3D" id="1.20.5.3310">
    <property type="match status" value="1"/>
</dbReference>
<dbReference type="EMBL" id="JBHTLN010000001">
    <property type="protein sequence ID" value="MFD1122317.1"/>
    <property type="molecule type" value="Genomic_DNA"/>
</dbReference>
<dbReference type="PANTHER" id="PTHR33162">
    <property type="entry name" value="SEC-INDEPENDENT PROTEIN TRANSLOCASE PROTEIN TATA, CHLOROPLASTIC"/>
    <property type="match status" value="1"/>
</dbReference>
<evidence type="ECO:0000256" key="7">
    <source>
        <dbReference type="ARBA" id="ARBA00022989"/>
    </source>
</evidence>
<keyword evidence="5 10" id="KW-0812">Transmembrane</keyword>
<evidence type="ECO:0000256" key="10">
    <source>
        <dbReference type="HAMAP-Rule" id="MF_00237"/>
    </source>
</evidence>
<accession>A0ABW3P9X6</accession>
<evidence type="ECO:0000256" key="9">
    <source>
        <dbReference type="ARBA" id="ARBA00023136"/>
    </source>
</evidence>
<organism evidence="12 13">
    <name type="scientific">Methylophilus flavus</name>
    <dbReference type="NCBI Taxonomy" id="640084"/>
    <lineage>
        <taxon>Bacteria</taxon>
        <taxon>Pseudomonadati</taxon>
        <taxon>Pseudomonadota</taxon>
        <taxon>Betaproteobacteria</taxon>
        <taxon>Nitrosomonadales</taxon>
        <taxon>Methylophilaceae</taxon>
        <taxon>Methylophilus</taxon>
    </lineage>
</organism>
<evidence type="ECO:0000313" key="13">
    <source>
        <dbReference type="Proteomes" id="UP001597206"/>
    </source>
</evidence>
<dbReference type="NCBIfam" id="TIGR01410">
    <property type="entry name" value="tatB"/>
    <property type="match status" value="1"/>
</dbReference>
<dbReference type="PRINTS" id="PR01506">
    <property type="entry name" value="TATBPROTEIN"/>
</dbReference>
<keyword evidence="9 10" id="KW-0472">Membrane</keyword>
<dbReference type="Pfam" id="PF02416">
    <property type="entry name" value="TatA_B_E"/>
    <property type="match status" value="1"/>
</dbReference>
<protein>
    <recommendedName>
        <fullName evidence="10">Sec-independent protein translocase protein TatB</fullName>
    </recommendedName>
</protein>
<evidence type="ECO:0000256" key="8">
    <source>
        <dbReference type="ARBA" id="ARBA00023010"/>
    </source>
</evidence>
<feature type="region of interest" description="Disordered" evidence="11">
    <location>
        <begin position="84"/>
        <end position="182"/>
    </location>
</feature>
<gene>
    <name evidence="10 12" type="primary">tatB</name>
    <name evidence="12" type="ORF">ACFQ2T_07390</name>
</gene>
<dbReference type="RefSeq" id="WP_379032534.1">
    <property type="nucleotide sequence ID" value="NZ_JBHTLN010000001.1"/>
</dbReference>
<comment type="similarity">
    <text evidence="10">Belongs to the TatB family.</text>
</comment>
<evidence type="ECO:0000256" key="5">
    <source>
        <dbReference type="ARBA" id="ARBA00022692"/>
    </source>
</evidence>
<keyword evidence="7 10" id="KW-1133">Transmembrane helix</keyword>
<evidence type="ECO:0000313" key="12">
    <source>
        <dbReference type="EMBL" id="MFD1122317.1"/>
    </source>
</evidence>
<keyword evidence="4" id="KW-0997">Cell inner membrane</keyword>
<comment type="function">
    <text evidence="10">Part of the twin-arginine translocation (Tat) system that transports large folded proteins containing a characteristic twin-arginine motif in their signal peptide across membranes. Together with TatC, TatB is part of a receptor directly interacting with Tat signal peptides. TatB may form an oligomeric binding site that transiently accommodates folded Tat precursor proteins before their translocation.</text>
</comment>
<evidence type="ECO:0000256" key="1">
    <source>
        <dbReference type="ARBA" id="ARBA00004167"/>
    </source>
</evidence>
<dbReference type="InterPro" id="IPR018448">
    <property type="entry name" value="TatB"/>
</dbReference>
<keyword evidence="8 10" id="KW-0811">Translocation</keyword>
<sequence>MFDISFSELLVIAIVALVVIGPEKLPKVARTAGAFFGRLQRFVAQVKDEVNRESRFAELQKLQDEVHSSFQQSYDDIERSILPTESQLIEEQPAEAEVVKKPRKPRLAKVKQVPAEGSSSTPGRRSKAPVKETPTVAELEQSPASQDTASDTAVSAATRRPRKPKPKPASDTPDMFVDEPRS</sequence>